<dbReference type="PROSITE" id="PS50012">
    <property type="entry name" value="RCC1_3"/>
    <property type="match status" value="1"/>
</dbReference>
<proteinExistence type="predicted"/>
<sequence length="676" mass="75381">MTARSVIISSLGLKNIVLNKYQEDDDFTFVFCEEKFKMKNIFAEFISPIVSHLHQTDPTINTIDFCKINGMKQNDFNKLSKLLITPDTISHLQQISSGSSIEITSEEAIKLSLLSIILGNNELHQKLNELFPTKYSEENVNSYMKSIECLYEFSCFNETYDFSKIFSFIASHFYMVDKEEFLKASREIQYMIISHSDLQIESEESLFDIISQIIEMKKDDDKISDALFLEQIEFVCLSETKFLEFVSKFDFNEMSGQLWQNLCQCFFPHRVKKSQRKRMRHQQQKKRECITKSIIVGGNNNCYALGENSNNNGKNSFAIISPPVKSSIDPSSLLSYSIYDNHSVLVMRDGSLKGIGSNRDGPIGPFLNKYVASQFTDFWIKDSSGQQLAAVSAVCYKHGTLYMLSKNKANQRQLLLRDCDIKVKGPLFLDIGNHQPVSLFGGYSHSAAIGSEGEVIFINRYSVIKSPYSSIPAISLPDGEKASSVACGEYSVVVLSSNGRLFTSPITKGSKSLKFSEVSELSGHEIVCLSGTSQHFLAVSNDGRVFGRGSNKNGQLGLGEETESVSSFTEISSLFKYEITSAYAGDRHSLFVTSEGKILSCGNNEFGQLLLSSGPSEKIYLPTETTITKDAEFCIAGGYTSVVFIGSIPPNTPNMRIQNTSSDSFGLNYIFGIQST</sequence>
<dbReference type="SUPFAM" id="SSF50985">
    <property type="entry name" value="RCC1/BLIP-II"/>
    <property type="match status" value="1"/>
</dbReference>
<dbReference type="PANTHER" id="PTHR45622:SF70">
    <property type="entry name" value="SECRETION-REGULATING GUANINE NUCLEOTIDE EXCHANGE FACTOR"/>
    <property type="match status" value="1"/>
</dbReference>
<feature type="repeat" description="RCC1" evidence="2">
    <location>
        <begin position="543"/>
        <end position="595"/>
    </location>
</feature>
<accession>A0ABR2L4N6</accession>
<dbReference type="Pfam" id="PF07707">
    <property type="entry name" value="BACK"/>
    <property type="match status" value="1"/>
</dbReference>
<dbReference type="Proteomes" id="UP001470230">
    <property type="component" value="Unassembled WGS sequence"/>
</dbReference>
<dbReference type="InterPro" id="IPR011705">
    <property type="entry name" value="BACK"/>
</dbReference>
<comment type="caution">
    <text evidence="4">The sequence shown here is derived from an EMBL/GenBank/DDBJ whole genome shotgun (WGS) entry which is preliminary data.</text>
</comment>
<organism evidence="4 5">
    <name type="scientific">Tritrichomonas musculus</name>
    <dbReference type="NCBI Taxonomy" id="1915356"/>
    <lineage>
        <taxon>Eukaryota</taxon>
        <taxon>Metamonada</taxon>
        <taxon>Parabasalia</taxon>
        <taxon>Tritrichomonadida</taxon>
        <taxon>Tritrichomonadidae</taxon>
        <taxon>Tritrichomonas</taxon>
    </lineage>
</organism>
<dbReference type="Gene3D" id="1.25.40.420">
    <property type="match status" value="1"/>
</dbReference>
<dbReference type="EMBL" id="JAPFFF010000001">
    <property type="protein sequence ID" value="KAK8898313.1"/>
    <property type="molecule type" value="Genomic_DNA"/>
</dbReference>
<keyword evidence="5" id="KW-1185">Reference proteome</keyword>
<evidence type="ECO:0000256" key="2">
    <source>
        <dbReference type="PROSITE-ProRule" id="PRU00235"/>
    </source>
</evidence>
<dbReference type="InterPro" id="IPR051709">
    <property type="entry name" value="Ub-ligase/GTPase-reg"/>
</dbReference>
<dbReference type="Pfam" id="PF13540">
    <property type="entry name" value="RCC1_2"/>
    <property type="match status" value="2"/>
</dbReference>
<dbReference type="InterPro" id="IPR009091">
    <property type="entry name" value="RCC1/BLIP-II"/>
</dbReference>
<protein>
    <submittedName>
        <fullName evidence="4">E3 ubiquitin-protein ligase herc6</fullName>
    </submittedName>
</protein>
<dbReference type="Gene3D" id="2.130.10.30">
    <property type="entry name" value="Regulator of chromosome condensation 1/beta-lactamase-inhibitor protein II"/>
    <property type="match status" value="2"/>
</dbReference>
<name>A0ABR2L4N6_9EUKA</name>
<keyword evidence="1" id="KW-0677">Repeat</keyword>
<dbReference type="PANTHER" id="PTHR45622">
    <property type="entry name" value="UBIQUITIN-PROTEIN LIGASE E3A-RELATED"/>
    <property type="match status" value="1"/>
</dbReference>
<reference evidence="4 5" key="1">
    <citation type="submission" date="2024-04" db="EMBL/GenBank/DDBJ databases">
        <title>Tritrichomonas musculus Genome.</title>
        <authorList>
            <person name="Alves-Ferreira E."/>
            <person name="Grigg M."/>
            <person name="Lorenzi H."/>
            <person name="Galac M."/>
        </authorList>
    </citation>
    <scope>NUCLEOTIDE SEQUENCE [LARGE SCALE GENOMIC DNA]</scope>
    <source>
        <strain evidence="4 5">EAF2021</strain>
    </source>
</reference>
<gene>
    <name evidence="4" type="ORF">M9Y10_000596</name>
</gene>
<evidence type="ECO:0000313" key="5">
    <source>
        <dbReference type="Proteomes" id="UP001470230"/>
    </source>
</evidence>
<evidence type="ECO:0000313" key="4">
    <source>
        <dbReference type="EMBL" id="KAK8898313.1"/>
    </source>
</evidence>
<feature type="domain" description="BACK" evidence="3">
    <location>
        <begin position="165"/>
        <end position="246"/>
    </location>
</feature>
<evidence type="ECO:0000259" key="3">
    <source>
        <dbReference type="Pfam" id="PF07707"/>
    </source>
</evidence>
<dbReference type="InterPro" id="IPR000408">
    <property type="entry name" value="Reg_chr_condens"/>
</dbReference>
<evidence type="ECO:0000256" key="1">
    <source>
        <dbReference type="ARBA" id="ARBA00022737"/>
    </source>
</evidence>